<dbReference type="InterPro" id="IPR050910">
    <property type="entry name" value="JMJD6_ArgDemeth/LysHydrox"/>
</dbReference>
<dbReference type="AlphaFoldDB" id="A0A6S7HT11"/>
<gene>
    <name evidence="2" type="ORF">PACLA_8A006020</name>
</gene>
<protein>
    <recommendedName>
        <fullName evidence="1">Cupin-like domain-containing protein</fullName>
    </recommendedName>
</protein>
<dbReference type="Gene3D" id="2.60.120.650">
    <property type="entry name" value="Cupin"/>
    <property type="match status" value="1"/>
</dbReference>
<accession>A0A6S7HT11</accession>
<dbReference type="SUPFAM" id="SSF51197">
    <property type="entry name" value="Clavaminate synthase-like"/>
    <property type="match status" value="1"/>
</dbReference>
<dbReference type="PANTHER" id="PTHR12480:SF19">
    <property type="entry name" value="CUPIN-LIKE DOMAIN-CONTAINING PROTEIN"/>
    <property type="match status" value="1"/>
</dbReference>
<dbReference type="GO" id="GO:0016706">
    <property type="term" value="F:2-oxoglutarate-dependent dioxygenase activity"/>
    <property type="evidence" value="ECO:0007669"/>
    <property type="project" value="TreeGrafter"/>
</dbReference>
<reference evidence="2" key="1">
    <citation type="submission" date="2020-04" db="EMBL/GenBank/DDBJ databases">
        <authorList>
            <person name="Alioto T."/>
            <person name="Alioto T."/>
            <person name="Gomez Garrido J."/>
        </authorList>
    </citation>
    <scope>NUCLEOTIDE SEQUENCE</scope>
    <source>
        <strain evidence="2">A484AB</strain>
    </source>
</reference>
<sequence length="320" mass="36818">MEDKVNELAEKFKDLKAVALQKGCKEEDVIRLFLKEAGKIKAKKEPSFRRFKLLAVVLIIPLFLATIGYYFLYDIFDETSPCSIDNSIFVLEAARPIANCQMCKGLKEVPKVSGLTPEQFVEKFAYSSRPLVVTDATQSWTAMQQFSYEYFRKLYTDSETALNSTEEECQFFPYRTEFHSLRQVFKMSKARAEFKAEPWYIGWSNCDSEVRAELRRHYSKPYFIPSDSEHSETDWIFMGGVGPGANIHMDNVERPSWQAQLSGRKTWSIYPPPECESVCEPMLNVTIEKGEIVVIDTNNWYHATTVEPGEISITIGSEYD</sequence>
<keyword evidence="3" id="KW-1185">Reference proteome</keyword>
<evidence type="ECO:0000259" key="1">
    <source>
        <dbReference type="Pfam" id="PF13621"/>
    </source>
</evidence>
<name>A0A6S7HT11_PARCT</name>
<dbReference type="PANTHER" id="PTHR12480">
    <property type="entry name" value="ARGININE DEMETHYLASE AND LYSYL-HYDROXYLASE JMJD"/>
    <property type="match status" value="1"/>
</dbReference>
<evidence type="ECO:0000313" key="3">
    <source>
        <dbReference type="Proteomes" id="UP001152795"/>
    </source>
</evidence>
<organism evidence="2 3">
    <name type="scientific">Paramuricea clavata</name>
    <name type="common">Red gorgonian</name>
    <name type="synonym">Violescent sea-whip</name>
    <dbReference type="NCBI Taxonomy" id="317549"/>
    <lineage>
        <taxon>Eukaryota</taxon>
        <taxon>Metazoa</taxon>
        <taxon>Cnidaria</taxon>
        <taxon>Anthozoa</taxon>
        <taxon>Octocorallia</taxon>
        <taxon>Malacalcyonacea</taxon>
        <taxon>Plexauridae</taxon>
        <taxon>Paramuricea</taxon>
    </lineage>
</organism>
<dbReference type="Proteomes" id="UP001152795">
    <property type="component" value="Unassembled WGS sequence"/>
</dbReference>
<dbReference type="Pfam" id="PF13621">
    <property type="entry name" value="Cupin_8"/>
    <property type="match status" value="1"/>
</dbReference>
<feature type="domain" description="Cupin-like" evidence="1">
    <location>
        <begin position="117"/>
        <end position="276"/>
    </location>
</feature>
<dbReference type="EMBL" id="CACRXK020005834">
    <property type="protein sequence ID" value="CAB4007557.1"/>
    <property type="molecule type" value="Genomic_DNA"/>
</dbReference>
<evidence type="ECO:0000313" key="2">
    <source>
        <dbReference type="EMBL" id="CAB4007557.1"/>
    </source>
</evidence>
<proteinExistence type="predicted"/>
<comment type="caution">
    <text evidence="2">The sequence shown here is derived from an EMBL/GenBank/DDBJ whole genome shotgun (WGS) entry which is preliminary data.</text>
</comment>
<dbReference type="OrthoDB" id="10063099at2759"/>
<dbReference type="InterPro" id="IPR041667">
    <property type="entry name" value="Cupin_8"/>
</dbReference>